<feature type="region of interest" description="Disordered" evidence="5">
    <location>
        <begin position="433"/>
        <end position="460"/>
    </location>
</feature>
<feature type="domain" description="AAA+ ATPase" evidence="6">
    <location>
        <begin position="565"/>
        <end position="707"/>
    </location>
</feature>
<keyword evidence="3" id="KW-0235">DNA replication</keyword>
<dbReference type="GO" id="GO:0016887">
    <property type="term" value="F:ATP hydrolysis activity"/>
    <property type="evidence" value="ECO:0007669"/>
    <property type="project" value="InterPro"/>
</dbReference>
<dbReference type="InterPro" id="IPR027417">
    <property type="entry name" value="P-loop_NTPase"/>
</dbReference>
<dbReference type="CDD" id="cd00009">
    <property type="entry name" value="AAA"/>
    <property type="match status" value="1"/>
</dbReference>
<dbReference type="Gene3D" id="1.10.8.60">
    <property type="match status" value="1"/>
</dbReference>
<dbReference type="InterPro" id="IPR050311">
    <property type="entry name" value="ORC1/CDC6"/>
</dbReference>
<dbReference type="GO" id="GO:0006270">
    <property type="term" value="P:DNA replication initiation"/>
    <property type="evidence" value="ECO:0007669"/>
    <property type="project" value="TreeGrafter"/>
</dbReference>
<feature type="compositionally biased region" description="Acidic residues" evidence="5">
    <location>
        <begin position="328"/>
        <end position="339"/>
    </location>
</feature>
<reference evidence="8" key="1">
    <citation type="submission" date="2025-08" db="UniProtKB">
        <authorList>
            <consortium name="RefSeq"/>
        </authorList>
    </citation>
    <scope>IDENTIFICATION</scope>
</reference>
<feature type="compositionally biased region" description="Polar residues" evidence="5">
    <location>
        <begin position="442"/>
        <end position="454"/>
    </location>
</feature>
<evidence type="ECO:0000313" key="7">
    <source>
        <dbReference type="Proteomes" id="UP000079169"/>
    </source>
</evidence>
<name>A0A1S4ECR7_DIACI</name>
<evidence type="ECO:0000256" key="2">
    <source>
        <dbReference type="ARBA" id="ARBA00022618"/>
    </source>
</evidence>
<dbReference type="GeneID" id="103510327"/>
<protein>
    <submittedName>
        <fullName evidence="8">Origin recognition complex subunit 1</fullName>
    </submittedName>
</protein>
<dbReference type="RefSeq" id="XP_017300016.2">
    <property type="nucleotide sequence ID" value="XM_017444527.2"/>
</dbReference>
<feature type="compositionally biased region" description="Basic and acidic residues" evidence="5">
    <location>
        <begin position="282"/>
        <end position="292"/>
    </location>
</feature>
<dbReference type="KEGG" id="dci:103510327"/>
<dbReference type="STRING" id="121845.A0A1S4ECR7"/>
<keyword evidence="4" id="KW-0131">Cell cycle</keyword>
<organism evidence="7 8">
    <name type="scientific">Diaphorina citri</name>
    <name type="common">Asian citrus psyllid</name>
    <dbReference type="NCBI Taxonomy" id="121845"/>
    <lineage>
        <taxon>Eukaryota</taxon>
        <taxon>Metazoa</taxon>
        <taxon>Ecdysozoa</taxon>
        <taxon>Arthropoda</taxon>
        <taxon>Hexapoda</taxon>
        <taxon>Insecta</taxon>
        <taxon>Pterygota</taxon>
        <taxon>Neoptera</taxon>
        <taxon>Paraneoptera</taxon>
        <taxon>Hemiptera</taxon>
        <taxon>Sternorrhyncha</taxon>
        <taxon>Psylloidea</taxon>
        <taxon>Psyllidae</taxon>
        <taxon>Diaphorininae</taxon>
        <taxon>Diaphorina</taxon>
    </lineage>
</organism>
<dbReference type="CTD" id="990"/>
<feature type="region of interest" description="Disordered" evidence="5">
    <location>
        <begin position="137"/>
        <end position="221"/>
    </location>
</feature>
<gene>
    <name evidence="8" type="primary">LOC103510327</name>
</gene>
<evidence type="ECO:0000256" key="3">
    <source>
        <dbReference type="ARBA" id="ARBA00022705"/>
    </source>
</evidence>
<sequence>MYSTQPKLPFPQKKKASILKNTKDKMNQILSHDKSTKKMVLHPNEPITTVEEVPRSPRVTRSCSQLPQTPKSQRPNTCRTPTSHQPITPKTPSTLLSDLHLGSPRTPSSLLRSLKLDSPKRKIDTALEFASPKRVFKDADATSSGAASAVDATSTSDAVRSVSGSRSSASDVASRSRSSASDIASPRMKLFAEDKTSLQDSSSKRTRSRNDSPAKPVESPLKISDRLNLCLRRRDSSEANPVAISPLKRLVSSPAKKSDESPLKRSQGRSKSPLKTSSSAKDSPKRSQDKTPIKPNKGFGGSSPLKRSQRLESPLKRNSVKLKSSADIENELFDSDLDDSPEKLDSPLKNSGIPLENPSDNFASPRRSLRLTIDSPKKVGNLENISGAARSTNSPQIFNLENTAVATRSPLKIDSPRKISAYISENTLRSPLKRDSSREISKYNSENASVTTRSPMKIDSPRKIDKHNLASIRSPLKTEADCLRPLSPIKNIILDKKSPFKAFIRDDEDLIKRSPAKLCSPRKLLFSEDKPKVEEKAKDSCELPGREVQLEGIRQFLLGHVNNETSGSMYISGPPGTGKSASLNLLVSRAEIKDAFKTIYINCNSVRNAASVYETIVNELKLKPGGKSERHQLGAILKYFDTKHKSILLILDEIDALESRKQTILYTIFEWPSIPGSKLVLVGVANALDLTDRMLPRLQANVTLQPTLMNFAPYSREQILEIISQKLKQTDKFNMFNASALQLLAGKVAAVSGDIRKAIDITNHLIDLTYDNVKENGEVTGIGLKEVLGVISSVYCTSQSLHCSKDEDSFPLQQKLALASLLLLKSRPNVKDVTLGKVIYVFFSKLSP</sequence>
<dbReference type="PaxDb" id="121845-A0A1S4ECR7"/>
<feature type="compositionally biased region" description="Low complexity" evidence="5">
    <location>
        <begin position="141"/>
        <end position="185"/>
    </location>
</feature>
<evidence type="ECO:0000256" key="4">
    <source>
        <dbReference type="ARBA" id="ARBA00023306"/>
    </source>
</evidence>
<evidence type="ECO:0000313" key="8">
    <source>
        <dbReference type="RefSeq" id="XP_017300016.2"/>
    </source>
</evidence>
<proteinExistence type="inferred from homology"/>
<dbReference type="Proteomes" id="UP000079169">
    <property type="component" value="Unplaced"/>
</dbReference>
<feature type="region of interest" description="Disordered" evidence="5">
    <location>
        <begin position="49"/>
        <end position="111"/>
    </location>
</feature>
<evidence type="ECO:0000256" key="5">
    <source>
        <dbReference type="SAM" id="MobiDB-lite"/>
    </source>
</evidence>
<dbReference type="InterPro" id="IPR049945">
    <property type="entry name" value="AAA_22"/>
</dbReference>
<dbReference type="GO" id="GO:0003688">
    <property type="term" value="F:DNA replication origin binding"/>
    <property type="evidence" value="ECO:0007669"/>
    <property type="project" value="TreeGrafter"/>
</dbReference>
<keyword evidence="2" id="KW-0132">Cell division</keyword>
<dbReference type="Pfam" id="PF22606">
    <property type="entry name" value="Cdc6-ORC-like_ATPase_lid"/>
    <property type="match status" value="1"/>
</dbReference>
<dbReference type="Gene3D" id="3.40.50.300">
    <property type="entry name" value="P-loop containing nucleotide triphosphate hydrolases"/>
    <property type="match status" value="1"/>
</dbReference>
<feature type="compositionally biased region" description="Polar residues" evidence="5">
    <location>
        <begin position="269"/>
        <end position="281"/>
    </location>
</feature>
<dbReference type="PANTHER" id="PTHR10763:SF26">
    <property type="entry name" value="CELL DIVISION CONTROL PROTEIN 6 HOMOLOG"/>
    <property type="match status" value="1"/>
</dbReference>
<keyword evidence="7" id="KW-1185">Reference proteome</keyword>
<dbReference type="Pfam" id="PF13401">
    <property type="entry name" value="AAA_22"/>
    <property type="match status" value="1"/>
</dbReference>
<dbReference type="AlphaFoldDB" id="A0A1S4ECR7"/>
<dbReference type="SUPFAM" id="SSF52540">
    <property type="entry name" value="P-loop containing nucleoside triphosphate hydrolases"/>
    <property type="match status" value="1"/>
</dbReference>
<dbReference type="InterPro" id="IPR003593">
    <property type="entry name" value="AAA+_ATPase"/>
</dbReference>
<dbReference type="SMART" id="SM00382">
    <property type="entry name" value="AAA"/>
    <property type="match status" value="1"/>
</dbReference>
<dbReference type="PANTHER" id="PTHR10763">
    <property type="entry name" value="CELL DIVISION CONTROL PROTEIN 6-RELATED"/>
    <property type="match status" value="1"/>
</dbReference>
<dbReference type="FunFam" id="3.40.50.300:FF:000547">
    <property type="entry name" value="Cell division control protein"/>
    <property type="match status" value="1"/>
</dbReference>
<evidence type="ECO:0000259" key="6">
    <source>
        <dbReference type="SMART" id="SM00382"/>
    </source>
</evidence>
<comment type="similarity">
    <text evidence="1">Belongs to the CDC6/cdc18 family.</text>
</comment>
<feature type="compositionally biased region" description="Polar residues" evidence="5">
    <location>
        <begin position="59"/>
        <end position="96"/>
    </location>
</feature>
<feature type="region of interest" description="Disordered" evidence="5">
    <location>
        <begin position="240"/>
        <end position="365"/>
    </location>
</feature>
<dbReference type="GO" id="GO:0005634">
    <property type="term" value="C:nucleus"/>
    <property type="evidence" value="ECO:0007669"/>
    <property type="project" value="TreeGrafter"/>
</dbReference>
<dbReference type="InterPro" id="IPR054425">
    <property type="entry name" value="Cdc6_ORC1-like_ATPase_lid"/>
</dbReference>
<evidence type="ECO:0000256" key="1">
    <source>
        <dbReference type="ARBA" id="ARBA00006184"/>
    </source>
</evidence>
<feature type="compositionally biased region" description="Low complexity" evidence="5">
    <location>
        <begin position="101"/>
        <end position="111"/>
    </location>
</feature>
<dbReference type="GO" id="GO:0033314">
    <property type="term" value="P:mitotic DNA replication checkpoint signaling"/>
    <property type="evidence" value="ECO:0007669"/>
    <property type="project" value="TreeGrafter"/>
</dbReference>
<accession>A0A1S4ECR7</accession>
<dbReference type="GO" id="GO:0051301">
    <property type="term" value="P:cell division"/>
    <property type="evidence" value="ECO:0007669"/>
    <property type="project" value="UniProtKB-KW"/>
</dbReference>